<keyword evidence="5" id="KW-1185">Reference proteome</keyword>
<evidence type="ECO:0000256" key="2">
    <source>
        <dbReference type="ARBA" id="ARBA00022840"/>
    </source>
</evidence>
<dbReference type="Gene3D" id="3.30.300.130">
    <property type="entry name" value="Fe-S cluster assembly (FSCA)"/>
    <property type="match status" value="1"/>
</dbReference>
<dbReference type="RefSeq" id="WP_008848297.1">
    <property type="nucleotide sequence ID" value="NZ_AOJH01000051.1"/>
</dbReference>
<dbReference type="EMBL" id="AOJH01000051">
    <property type="protein sequence ID" value="EMA64871.1"/>
    <property type="molecule type" value="Genomic_DNA"/>
</dbReference>
<proteinExistence type="predicted"/>
<evidence type="ECO:0000313" key="4">
    <source>
        <dbReference type="EMBL" id="EMA64871.1"/>
    </source>
</evidence>
<keyword evidence="2" id="KW-0067">ATP-binding</keyword>
<reference evidence="4 5" key="1">
    <citation type="journal article" date="2014" name="PLoS Genet.">
        <title>Phylogenetically driven sequencing of extremely halophilic archaea reveals strategies for static and dynamic osmo-response.</title>
        <authorList>
            <person name="Becker E.A."/>
            <person name="Seitzer P.M."/>
            <person name="Tritt A."/>
            <person name="Larsen D."/>
            <person name="Krusor M."/>
            <person name="Yao A.I."/>
            <person name="Wu D."/>
            <person name="Madern D."/>
            <person name="Eisen J.A."/>
            <person name="Darling A.E."/>
            <person name="Facciotti M.T."/>
        </authorList>
    </citation>
    <scope>NUCLEOTIDE SEQUENCE [LARGE SCALE GENOMIC DNA]</scope>
    <source>
        <strain evidence="4 5">JCM 14978</strain>
    </source>
</reference>
<evidence type="ECO:0000313" key="5">
    <source>
        <dbReference type="Proteomes" id="UP000011546"/>
    </source>
</evidence>
<dbReference type="AlphaFoldDB" id="M0P443"/>
<dbReference type="GO" id="GO:0051539">
    <property type="term" value="F:4 iron, 4 sulfur cluster binding"/>
    <property type="evidence" value="ECO:0007669"/>
    <property type="project" value="TreeGrafter"/>
</dbReference>
<dbReference type="STRING" id="1230456.C468_07851"/>
<dbReference type="InterPro" id="IPR027417">
    <property type="entry name" value="P-loop_NTPase"/>
</dbReference>
<dbReference type="SUPFAM" id="SSF52540">
    <property type="entry name" value="P-loop containing nucleoside triphosphate hydrolases"/>
    <property type="match status" value="1"/>
</dbReference>
<feature type="non-terminal residue" evidence="4">
    <location>
        <position position="146"/>
    </location>
</feature>
<dbReference type="Gene3D" id="3.40.50.300">
    <property type="entry name" value="P-loop containing nucleotide triphosphate hydrolases"/>
    <property type="match status" value="1"/>
</dbReference>
<dbReference type="GO" id="GO:0016226">
    <property type="term" value="P:iron-sulfur cluster assembly"/>
    <property type="evidence" value="ECO:0007669"/>
    <property type="project" value="InterPro"/>
</dbReference>
<dbReference type="PANTHER" id="PTHR42961:SF2">
    <property type="entry name" value="IRON-SULFUR PROTEIN NUBPL"/>
    <property type="match status" value="1"/>
</dbReference>
<dbReference type="InterPro" id="IPR034904">
    <property type="entry name" value="FSCA_dom_sf"/>
</dbReference>
<evidence type="ECO:0000259" key="3">
    <source>
        <dbReference type="Pfam" id="PF01883"/>
    </source>
</evidence>
<dbReference type="PANTHER" id="PTHR42961">
    <property type="entry name" value="IRON-SULFUR PROTEIN NUBPL"/>
    <property type="match status" value="1"/>
</dbReference>
<dbReference type="InterPro" id="IPR044304">
    <property type="entry name" value="NUBPL-like"/>
</dbReference>
<dbReference type="OrthoDB" id="8297at2157"/>
<dbReference type="Proteomes" id="UP000011546">
    <property type="component" value="Unassembled WGS sequence"/>
</dbReference>
<organism evidence="4 5">
    <name type="scientific">Halorubrum kocurii JCM 14978</name>
    <dbReference type="NCBI Taxonomy" id="1230456"/>
    <lineage>
        <taxon>Archaea</taxon>
        <taxon>Methanobacteriati</taxon>
        <taxon>Methanobacteriota</taxon>
        <taxon>Stenosarchaea group</taxon>
        <taxon>Halobacteria</taxon>
        <taxon>Halobacteriales</taxon>
        <taxon>Haloferacaceae</taxon>
        <taxon>Halorubrum</taxon>
    </lineage>
</organism>
<sequence>MNEADVRERLADVQDPDLGGDIVSLGLVNDVEVDEGSDEVRVSLALGAPFSPHESAIADDVRAALADTGHDVALSASIPDELAPDEQVLPGVKNVIAVASGKGGVGKSTMAVNVAAGLSELGARVGLFDADVYGPNVPRMVSAEER</sequence>
<dbReference type="GO" id="GO:0005524">
    <property type="term" value="F:ATP binding"/>
    <property type="evidence" value="ECO:0007669"/>
    <property type="project" value="UniProtKB-KW"/>
</dbReference>
<dbReference type="InterPro" id="IPR002744">
    <property type="entry name" value="MIP18-like"/>
</dbReference>
<dbReference type="InterPro" id="IPR033756">
    <property type="entry name" value="YlxH/NBP35"/>
</dbReference>
<evidence type="ECO:0000256" key="1">
    <source>
        <dbReference type="ARBA" id="ARBA00022741"/>
    </source>
</evidence>
<accession>M0P443</accession>
<protein>
    <recommendedName>
        <fullName evidence="3">MIP18 family-like domain-containing protein</fullName>
    </recommendedName>
</protein>
<gene>
    <name evidence="4" type="ORF">C468_07851</name>
</gene>
<name>M0P443_9EURY</name>
<comment type="caution">
    <text evidence="4">The sequence shown here is derived from an EMBL/GenBank/DDBJ whole genome shotgun (WGS) entry which is preliminary data.</text>
</comment>
<dbReference type="Pfam" id="PF01883">
    <property type="entry name" value="FeS_assembly_P"/>
    <property type="match status" value="1"/>
</dbReference>
<keyword evidence="1" id="KW-0547">Nucleotide-binding</keyword>
<feature type="domain" description="MIP18 family-like" evidence="3">
    <location>
        <begin position="3"/>
        <end position="68"/>
    </location>
</feature>
<dbReference type="SUPFAM" id="SSF117916">
    <property type="entry name" value="Fe-S cluster assembly (FSCA) domain-like"/>
    <property type="match status" value="1"/>
</dbReference>
<dbReference type="Pfam" id="PF10609">
    <property type="entry name" value="ParA"/>
    <property type="match status" value="1"/>
</dbReference>